<dbReference type="RefSeq" id="WP_146622358.1">
    <property type="nucleotide sequence ID" value="NZ_BJCC01000014.1"/>
</dbReference>
<dbReference type="GO" id="GO:0016740">
    <property type="term" value="F:transferase activity"/>
    <property type="evidence" value="ECO:0007669"/>
    <property type="project" value="UniProtKB-KW"/>
</dbReference>
<evidence type="ECO:0000313" key="2">
    <source>
        <dbReference type="EMBL" id="GCF93914.1"/>
    </source>
</evidence>
<evidence type="ECO:0000313" key="3">
    <source>
        <dbReference type="Proteomes" id="UP000290567"/>
    </source>
</evidence>
<evidence type="ECO:0000259" key="1">
    <source>
        <dbReference type="Pfam" id="PF04991"/>
    </source>
</evidence>
<dbReference type="GO" id="GO:0009100">
    <property type="term" value="P:glycoprotein metabolic process"/>
    <property type="evidence" value="ECO:0007669"/>
    <property type="project" value="UniProtKB-ARBA"/>
</dbReference>
<dbReference type="EMBL" id="BJCC01000014">
    <property type="protein sequence ID" value="GCF93914.1"/>
    <property type="molecule type" value="Genomic_DNA"/>
</dbReference>
<feature type="domain" description="LicD/FKTN/FKRP nucleotidyltransferase" evidence="1">
    <location>
        <begin position="26"/>
        <end position="247"/>
    </location>
</feature>
<dbReference type="Proteomes" id="UP000290567">
    <property type="component" value="Unassembled WGS sequence"/>
</dbReference>
<dbReference type="InterPro" id="IPR052942">
    <property type="entry name" value="LPS_cholinephosphotransferase"/>
</dbReference>
<keyword evidence="3" id="KW-1185">Reference proteome</keyword>
<protein>
    <submittedName>
        <fullName evidence="2">Phosphorylcholine transferase LicD</fullName>
    </submittedName>
</protein>
<dbReference type="AlphaFoldDB" id="A0A4P5PBR4"/>
<dbReference type="PANTHER" id="PTHR43404">
    <property type="entry name" value="LIPOPOLYSACCHARIDE CHOLINEPHOSPHOTRANSFERASE LICD"/>
    <property type="match status" value="1"/>
</dbReference>
<comment type="caution">
    <text evidence="2">The sequence shown here is derived from an EMBL/GenBank/DDBJ whole genome shotgun (WGS) entry which is preliminary data.</text>
</comment>
<dbReference type="Pfam" id="PF04991">
    <property type="entry name" value="LicD"/>
    <property type="match status" value="1"/>
</dbReference>
<reference evidence="3" key="1">
    <citation type="submission" date="2019-02" db="EMBL/GenBank/DDBJ databases">
        <title>Draft genome sequence of Enterococcus sp. Gos25-1.</title>
        <authorList>
            <person name="Tanaka N."/>
            <person name="Shiwa Y."/>
            <person name="Fujita N."/>
        </authorList>
    </citation>
    <scope>NUCLEOTIDE SEQUENCE [LARGE SCALE GENOMIC DNA]</scope>
    <source>
        <strain evidence="3">Gos25-1</strain>
    </source>
</reference>
<accession>A0A4P5PBR4</accession>
<dbReference type="PANTHER" id="PTHR43404:SF2">
    <property type="entry name" value="LIPOPOLYSACCHARIDE CHOLINEPHOSPHOTRANSFERASE LICD"/>
    <property type="match status" value="1"/>
</dbReference>
<dbReference type="OrthoDB" id="9786100at2"/>
<gene>
    <name evidence="2" type="primary">licD1</name>
    <name evidence="2" type="ORF">NRIC_18050</name>
</gene>
<sequence length="268" mass="31270">MNQEYMTLDEIHQELLGMLQDFHKLCNQLDIKYFLSGGSLLGAIRHQGFIPWDDDLDIMMLREDYVKLIENREQLDGKYRLSSLETVSDWQYPFAKIDLISTYIDDEYRDVQHGLFIDIFPIDNLPDDPERQNEICKKIRRLDFLRGSGTKKAFRPSEKHRVIKNLIKPYANVLGPNYFARKINRLALKINQENQQSNTMGVAVVSTHGTKEFLSAKAFSQAVEVSFEKEIATIPIGYEEYLGNLYGDYMQLPPEKDRIPAHYKILRK</sequence>
<name>A0A4P5PBR4_9ENTE</name>
<dbReference type="InterPro" id="IPR007074">
    <property type="entry name" value="LicD/FKTN/FKRP_NTP_transf"/>
</dbReference>
<organism evidence="2 3">
    <name type="scientific">Enterococcus florum</name>
    <dbReference type="NCBI Taxonomy" id="2480627"/>
    <lineage>
        <taxon>Bacteria</taxon>
        <taxon>Bacillati</taxon>
        <taxon>Bacillota</taxon>
        <taxon>Bacilli</taxon>
        <taxon>Lactobacillales</taxon>
        <taxon>Enterococcaceae</taxon>
        <taxon>Enterococcus</taxon>
    </lineage>
</organism>
<keyword evidence="2" id="KW-0808">Transferase</keyword>
<proteinExistence type="predicted"/>